<evidence type="ECO:0000313" key="1">
    <source>
        <dbReference type="Proteomes" id="UP000887574"/>
    </source>
</evidence>
<proteinExistence type="predicted"/>
<keyword evidence="1" id="KW-1185">Reference proteome</keyword>
<dbReference type="Proteomes" id="UP000887574">
    <property type="component" value="Unplaced"/>
</dbReference>
<protein>
    <submittedName>
        <fullName evidence="2">Uncharacterized protein</fullName>
    </submittedName>
</protein>
<reference evidence="2" key="1">
    <citation type="submission" date="2022-11" db="UniProtKB">
        <authorList>
            <consortium name="WormBaseParasite"/>
        </authorList>
    </citation>
    <scope>IDENTIFICATION</scope>
</reference>
<dbReference type="AlphaFoldDB" id="A0A915EQG2"/>
<name>A0A915EQG2_9BILA</name>
<organism evidence="1 2">
    <name type="scientific">Ditylenchus dipsaci</name>
    <dbReference type="NCBI Taxonomy" id="166011"/>
    <lineage>
        <taxon>Eukaryota</taxon>
        <taxon>Metazoa</taxon>
        <taxon>Ecdysozoa</taxon>
        <taxon>Nematoda</taxon>
        <taxon>Chromadorea</taxon>
        <taxon>Rhabditida</taxon>
        <taxon>Tylenchina</taxon>
        <taxon>Tylenchomorpha</taxon>
        <taxon>Sphaerularioidea</taxon>
        <taxon>Anguinidae</taxon>
        <taxon>Anguininae</taxon>
        <taxon>Ditylenchus</taxon>
    </lineage>
</organism>
<accession>A0A915EQG2</accession>
<dbReference type="WBParaSite" id="jg9324">
    <property type="protein sequence ID" value="jg9324"/>
    <property type="gene ID" value="jg9324"/>
</dbReference>
<sequence>MLVFNDLRVTANLNVADNNTVYAVCRQDCSMGDINCLRQGENCTNEALECPKYTSPAGSSATSSYKLFIFSLLPIFLLSIVV</sequence>
<evidence type="ECO:0000313" key="2">
    <source>
        <dbReference type="WBParaSite" id="jg9324"/>
    </source>
</evidence>